<dbReference type="PANTHER" id="PTHR35008:SF9">
    <property type="entry name" value="CYTOCHROME C DOMAIN-CONTAINING PROTEIN"/>
    <property type="match status" value="1"/>
</dbReference>
<sequence length="304" mass="33039">MKHAYLMACLLAGLAHGAAFEDQFSVPLGEKAPDGNYHKVPDWSAVPEGEMGAAIKRGYSLFVNTQQLKGQGQPGNGLQCSNCHLGAGIIAGASPMWGAYPAYPAYRKKNNKVNTYEDRLQGCFLYSMNAREGQPPAYDSQAIRDLVAYSYWLASGAPISDKLPGRNFFTIATPPQAPDFKRGQSVYAERCADCHGGEGEGKKVADRYVFPPLWGKESYNWGAGMHGIDKAAAFIKSNMPLSQGGSLSDQQAWDVSLYINSHERPQDPRFKGDLGQTTKAFHGTYSQYGLPSPVDGHLLGSKAY</sequence>
<feature type="domain" description="Cytochrome c" evidence="6">
    <location>
        <begin position="53"/>
        <end position="154"/>
    </location>
</feature>
<keyword evidence="5" id="KW-0732">Signal</keyword>
<dbReference type="PANTHER" id="PTHR35008">
    <property type="entry name" value="BLL4482 PROTEIN-RELATED"/>
    <property type="match status" value="1"/>
</dbReference>
<evidence type="ECO:0000256" key="1">
    <source>
        <dbReference type="ARBA" id="ARBA00022617"/>
    </source>
</evidence>
<organism evidence="7 8">
    <name type="scientific">Aeromonas media</name>
    <dbReference type="NCBI Taxonomy" id="651"/>
    <lineage>
        <taxon>Bacteria</taxon>
        <taxon>Pseudomonadati</taxon>
        <taxon>Pseudomonadota</taxon>
        <taxon>Gammaproteobacteria</taxon>
        <taxon>Aeromonadales</taxon>
        <taxon>Aeromonadaceae</taxon>
        <taxon>Aeromonas</taxon>
    </lineage>
</organism>
<keyword evidence="3 4" id="KW-0408">Iron</keyword>
<protein>
    <submittedName>
        <fullName evidence="7">C-type cytochrome</fullName>
    </submittedName>
</protein>
<dbReference type="PROSITE" id="PS51007">
    <property type="entry name" value="CYTC"/>
    <property type="match status" value="2"/>
</dbReference>
<keyword evidence="1 4" id="KW-0349">Heme</keyword>
<accession>A0A6M4Y774</accession>
<dbReference type="Proteomes" id="UP000501427">
    <property type="component" value="Chromosome"/>
</dbReference>
<dbReference type="GO" id="GO:0046872">
    <property type="term" value="F:metal ion binding"/>
    <property type="evidence" value="ECO:0007669"/>
    <property type="project" value="UniProtKB-KW"/>
</dbReference>
<feature type="signal peptide" evidence="5">
    <location>
        <begin position="1"/>
        <end position="21"/>
    </location>
</feature>
<dbReference type="InterPro" id="IPR036909">
    <property type="entry name" value="Cyt_c-like_dom_sf"/>
</dbReference>
<dbReference type="SUPFAM" id="SSF46626">
    <property type="entry name" value="Cytochrome c"/>
    <property type="match status" value="2"/>
</dbReference>
<dbReference type="Gene3D" id="1.10.760.10">
    <property type="entry name" value="Cytochrome c-like domain"/>
    <property type="match status" value="2"/>
</dbReference>
<feature type="domain" description="Cytochrome c" evidence="6">
    <location>
        <begin position="178"/>
        <end position="263"/>
    </location>
</feature>
<evidence type="ECO:0000259" key="6">
    <source>
        <dbReference type="PROSITE" id="PS51007"/>
    </source>
</evidence>
<evidence type="ECO:0000256" key="3">
    <source>
        <dbReference type="ARBA" id="ARBA00023004"/>
    </source>
</evidence>
<evidence type="ECO:0000256" key="2">
    <source>
        <dbReference type="ARBA" id="ARBA00022723"/>
    </source>
</evidence>
<reference evidence="7 8" key="1">
    <citation type="submission" date="2019-03" db="EMBL/GenBank/DDBJ databases">
        <title>Novel transposon Tn6433 accelerates the dissemination of tet(E) in Aeromonas from aerobic biofilm under oxytetracycline stress.</title>
        <authorList>
            <person name="Shi Y."/>
            <person name="Tian Z."/>
            <person name="Zhang Y."/>
            <person name="Zhang H."/>
            <person name="Yang M."/>
        </authorList>
    </citation>
    <scope>NUCLEOTIDE SEQUENCE [LARGE SCALE GENOMIC DNA]</scope>
    <source>
        <strain evidence="7 8">T0.1-19</strain>
    </source>
</reference>
<proteinExistence type="predicted"/>
<dbReference type="AlphaFoldDB" id="A0A6M4Y774"/>
<dbReference type="GO" id="GO:0020037">
    <property type="term" value="F:heme binding"/>
    <property type="evidence" value="ECO:0007669"/>
    <property type="project" value="InterPro"/>
</dbReference>
<dbReference type="RefSeq" id="WP_111910898.1">
    <property type="nucleotide sequence ID" value="NZ_CAWNWS010000109.1"/>
</dbReference>
<evidence type="ECO:0000313" key="7">
    <source>
        <dbReference type="EMBL" id="QJT20275.1"/>
    </source>
</evidence>
<dbReference type="EMBL" id="CP038441">
    <property type="protein sequence ID" value="QJT20275.1"/>
    <property type="molecule type" value="Genomic_DNA"/>
</dbReference>
<evidence type="ECO:0000313" key="8">
    <source>
        <dbReference type="Proteomes" id="UP000501427"/>
    </source>
</evidence>
<dbReference type="InterPro" id="IPR051459">
    <property type="entry name" value="Cytochrome_c-type_DH"/>
</dbReference>
<keyword evidence="2 4" id="KW-0479">Metal-binding</keyword>
<evidence type="ECO:0000256" key="4">
    <source>
        <dbReference type="PROSITE-ProRule" id="PRU00433"/>
    </source>
</evidence>
<dbReference type="GO" id="GO:0009055">
    <property type="term" value="F:electron transfer activity"/>
    <property type="evidence" value="ECO:0007669"/>
    <property type="project" value="InterPro"/>
</dbReference>
<feature type="chain" id="PRO_5026681919" evidence="5">
    <location>
        <begin position="22"/>
        <end position="304"/>
    </location>
</feature>
<dbReference type="Pfam" id="PF13442">
    <property type="entry name" value="Cytochrome_CBB3"/>
    <property type="match status" value="1"/>
</dbReference>
<evidence type="ECO:0000256" key="5">
    <source>
        <dbReference type="SAM" id="SignalP"/>
    </source>
</evidence>
<gene>
    <name evidence="7" type="ORF">E4184_01440</name>
</gene>
<dbReference type="InterPro" id="IPR009056">
    <property type="entry name" value="Cyt_c-like_dom"/>
</dbReference>
<name>A0A6M4Y774_AERME</name>
<dbReference type="Pfam" id="PF21342">
    <property type="entry name" value="SoxA-TsdA_cyt-c"/>
    <property type="match status" value="1"/>
</dbReference>